<dbReference type="Gene3D" id="3.40.50.1000">
    <property type="entry name" value="HAD superfamily/HAD-like"/>
    <property type="match status" value="1"/>
</dbReference>
<gene>
    <name evidence="1" type="ORF">ACFO3M_14005</name>
</gene>
<evidence type="ECO:0008006" key="3">
    <source>
        <dbReference type="Google" id="ProtNLM"/>
    </source>
</evidence>
<dbReference type="Proteomes" id="UP001596025">
    <property type="component" value="Unassembled WGS sequence"/>
</dbReference>
<dbReference type="RefSeq" id="WP_387989667.1">
    <property type="nucleotide sequence ID" value="NZ_JBHSGR010000014.1"/>
</dbReference>
<dbReference type="InterPro" id="IPR023214">
    <property type="entry name" value="HAD_sf"/>
</dbReference>
<keyword evidence="2" id="KW-1185">Reference proteome</keyword>
<evidence type="ECO:0000313" key="2">
    <source>
        <dbReference type="Proteomes" id="UP001596025"/>
    </source>
</evidence>
<reference evidence="2" key="1">
    <citation type="journal article" date="2019" name="Int. J. Syst. Evol. Microbiol.">
        <title>The Global Catalogue of Microorganisms (GCM) 10K type strain sequencing project: providing services to taxonomists for standard genome sequencing and annotation.</title>
        <authorList>
            <consortium name="The Broad Institute Genomics Platform"/>
            <consortium name="The Broad Institute Genome Sequencing Center for Infectious Disease"/>
            <person name="Wu L."/>
            <person name="Ma J."/>
        </authorList>
    </citation>
    <scope>NUCLEOTIDE SEQUENCE [LARGE SCALE GENOMIC DNA]</scope>
    <source>
        <strain evidence="2">CCUG 62763</strain>
    </source>
</reference>
<comment type="caution">
    <text evidence="1">The sequence shown here is derived from an EMBL/GenBank/DDBJ whole genome shotgun (WGS) entry which is preliminary data.</text>
</comment>
<evidence type="ECO:0000313" key="1">
    <source>
        <dbReference type="EMBL" id="MFC4694509.1"/>
    </source>
</evidence>
<sequence>MTPPPLGLLLDVDGPVASPVTRTVAPALLEDLRALLAAGVPVVLNTGRSAEFVGERVLAPLAAAGLPGGARLHAVCEKGGVWTSAGPDGAGEVHVDPALAVPDVCRALLADLVGDGYGDAVFLDDTKRTMATVEARTDVPAAVYAERQRAFDADLFAALVTAGLGVRLGDRDHPDAAGRTPWRIDPSVIATDVESVLAGKARGARRALELLRADGPLPRLWHTVGDSATDYAMADHLHGLGFDVVHVDVGPRAPLHRPYPVRTVPGAAYEAAGGAHLRALAALLG</sequence>
<organism evidence="1 2">
    <name type="scientific">Geodermatophilus arenarius</name>
    <dbReference type="NCBI Taxonomy" id="1137990"/>
    <lineage>
        <taxon>Bacteria</taxon>
        <taxon>Bacillati</taxon>
        <taxon>Actinomycetota</taxon>
        <taxon>Actinomycetes</taxon>
        <taxon>Geodermatophilales</taxon>
        <taxon>Geodermatophilaceae</taxon>
        <taxon>Geodermatophilus</taxon>
    </lineage>
</organism>
<proteinExistence type="predicted"/>
<protein>
    <recommendedName>
        <fullName evidence="3">Hydroxymethylpyrimidine pyrophosphatase</fullName>
    </recommendedName>
</protein>
<dbReference type="InterPro" id="IPR036412">
    <property type="entry name" value="HAD-like_sf"/>
</dbReference>
<name>A0ABV9LK88_9ACTN</name>
<accession>A0ABV9LK88</accession>
<dbReference type="EMBL" id="JBHSGR010000014">
    <property type="protein sequence ID" value="MFC4694509.1"/>
    <property type="molecule type" value="Genomic_DNA"/>
</dbReference>
<dbReference type="SUPFAM" id="SSF56784">
    <property type="entry name" value="HAD-like"/>
    <property type="match status" value="1"/>
</dbReference>